<dbReference type="Pfam" id="PF02596">
    <property type="entry name" value="DUF169"/>
    <property type="match status" value="1"/>
</dbReference>
<gene>
    <name evidence="1" type="ORF">CUN48_01360</name>
</gene>
<proteinExistence type="predicted"/>
<dbReference type="PANTHER" id="PTHR37954:SF3">
    <property type="entry name" value="DUF169 DOMAIN-CONTAINING PROTEIN"/>
    <property type="match status" value="1"/>
</dbReference>
<name>A0A2M8QG93_9CHLR</name>
<dbReference type="InterPro" id="IPR003748">
    <property type="entry name" value="DUF169"/>
</dbReference>
<dbReference type="EMBL" id="PGTN01000005">
    <property type="protein sequence ID" value="PJF48830.1"/>
    <property type="molecule type" value="Genomic_DNA"/>
</dbReference>
<comment type="caution">
    <text evidence="1">The sequence shown here is derived from an EMBL/GenBank/DDBJ whole genome shotgun (WGS) entry which is preliminary data.</text>
</comment>
<organism evidence="1 2">
    <name type="scientific">Candidatus Thermofonsia Clade 3 bacterium</name>
    <dbReference type="NCBI Taxonomy" id="2364212"/>
    <lineage>
        <taxon>Bacteria</taxon>
        <taxon>Bacillati</taxon>
        <taxon>Chloroflexota</taxon>
        <taxon>Candidatus Thermofontia</taxon>
        <taxon>Candidatus Thermofonsia Clade 3</taxon>
    </lineage>
</organism>
<dbReference type="PANTHER" id="PTHR37954">
    <property type="entry name" value="BLL4979 PROTEIN"/>
    <property type="match status" value="1"/>
</dbReference>
<evidence type="ECO:0000313" key="1">
    <source>
        <dbReference type="EMBL" id="PJF48830.1"/>
    </source>
</evidence>
<protein>
    <recommendedName>
        <fullName evidence="3">DUF169 domain-containing protein</fullName>
    </recommendedName>
</protein>
<accession>A0A2M8QG93</accession>
<evidence type="ECO:0000313" key="2">
    <source>
        <dbReference type="Proteomes" id="UP000230790"/>
    </source>
</evidence>
<dbReference type="Proteomes" id="UP000230790">
    <property type="component" value="Unassembled WGS sequence"/>
</dbReference>
<reference evidence="1 2" key="1">
    <citation type="submission" date="2017-11" db="EMBL/GenBank/DDBJ databases">
        <title>Evolution of Phototrophy in the Chloroflexi Phylum Driven by Horizontal Gene Transfer.</title>
        <authorList>
            <person name="Ward L.M."/>
            <person name="Hemp J."/>
            <person name="Shih P.M."/>
            <person name="Mcglynn S.E."/>
            <person name="Fischer W."/>
        </authorList>
    </citation>
    <scope>NUCLEOTIDE SEQUENCE [LARGE SCALE GENOMIC DNA]</scope>
    <source>
        <strain evidence="1">JP3_7</strain>
    </source>
</reference>
<sequence length="256" mass="28083">MNLREWRSLSAGRPVDRARLYDILMNQVRLKREPVAVTYCDAAPPPGYQPARVPVCSILHHAERGKKIYVDAQQHDCYVGQYHLGFLPHEEAGSLICDGEYLTMAQGFFTPVAAKRNKQQSYTLPVGAIAAIAAAPLRDLDADVPMDLLCIITDAQRAMQIAGAASVREGTLPHGELGPSSCSSLFAAPWHTQNTVFALGEGGGRGFNHVASGELFVALPAHHIAYVIEMFENFWFKPDEMRRLMFPSHAAGSAPR</sequence>
<evidence type="ECO:0008006" key="3">
    <source>
        <dbReference type="Google" id="ProtNLM"/>
    </source>
</evidence>
<dbReference type="AlphaFoldDB" id="A0A2M8QG93"/>